<protein>
    <submittedName>
        <fullName evidence="2">Uncharacterized protein</fullName>
    </submittedName>
</protein>
<feature type="transmembrane region" description="Helical" evidence="1">
    <location>
        <begin position="18"/>
        <end position="36"/>
    </location>
</feature>
<keyword evidence="1" id="KW-0812">Transmembrane</keyword>
<dbReference type="AlphaFoldDB" id="A0A6G0ZCS0"/>
<accession>A0A6G0ZCS0</accession>
<organism evidence="2 3">
    <name type="scientific">Aphis craccivora</name>
    <name type="common">Cowpea aphid</name>
    <dbReference type="NCBI Taxonomy" id="307492"/>
    <lineage>
        <taxon>Eukaryota</taxon>
        <taxon>Metazoa</taxon>
        <taxon>Ecdysozoa</taxon>
        <taxon>Arthropoda</taxon>
        <taxon>Hexapoda</taxon>
        <taxon>Insecta</taxon>
        <taxon>Pterygota</taxon>
        <taxon>Neoptera</taxon>
        <taxon>Paraneoptera</taxon>
        <taxon>Hemiptera</taxon>
        <taxon>Sternorrhyncha</taxon>
        <taxon>Aphidomorpha</taxon>
        <taxon>Aphidoidea</taxon>
        <taxon>Aphididae</taxon>
        <taxon>Aphidini</taxon>
        <taxon>Aphis</taxon>
        <taxon>Aphis</taxon>
    </lineage>
</organism>
<reference evidence="2 3" key="1">
    <citation type="submission" date="2019-08" db="EMBL/GenBank/DDBJ databases">
        <title>Whole genome of Aphis craccivora.</title>
        <authorList>
            <person name="Voronova N.V."/>
            <person name="Shulinski R.S."/>
            <person name="Bandarenka Y.V."/>
            <person name="Zhorov D.G."/>
            <person name="Warner D."/>
        </authorList>
    </citation>
    <scope>NUCLEOTIDE SEQUENCE [LARGE SCALE GENOMIC DNA]</scope>
    <source>
        <strain evidence="2">180601</strain>
        <tissue evidence="2">Whole Body</tissue>
    </source>
</reference>
<evidence type="ECO:0000256" key="1">
    <source>
        <dbReference type="SAM" id="Phobius"/>
    </source>
</evidence>
<evidence type="ECO:0000313" key="2">
    <source>
        <dbReference type="EMBL" id="KAF0768450.1"/>
    </source>
</evidence>
<keyword evidence="3" id="KW-1185">Reference proteome</keyword>
<keyword evidence="1" id="KW-1133">Transmembrane helix</keyword>
<evidence type="ECO:0000313" key="3">
    <source>
        <dbReference type="Proteomes" id="UP000478052"/>
    </source>
</evidence>
<feature type="non-terminal residue" evidence="2">
    <location>
        <position position="1"/>
    </location>
</feature>
<sequence length="51" mass="5786">HFVVKVYYPVIRSRKSPSFGASLSFFILSLLILGCVRLKKNYNISLGPNEI</sequence>
<proteinExistence type="predicted"/>
<comment type="caution">
    <text evidence="2">The sequence shown here is derived from an EMBL/GenBank/DDBJ whole genome shotgun (WGS) entry which is preliminary data.</text>
</comment>
<dbReference type="Proteomes" id="UP000478052">
    <property type="component" value="Unassembled WGS sequence"/>
</dbReference>
<gene>
    <name evidence="2" type="ORF">FWK35_00003424</name>
</gene>
<keyword evidence="1" id="KW-0472">Membrane</keyword>
<name>A0A6G0ZCS0_APHCR</name>
<dbReference type="EMBL" id="VUJU01000768">
    <property type="protein sequence ID" value="KAF0768450.1"/>
    <property type="molecule type" value="Genomic_DNA"/>
</dbReference>